<comment type="caution">
    <text evidence="1">The sequence shown here is derived from an EMBL/GenBank/DDBJ whole genome shotgun (WGS) entry which is preliminary data.</text>
</comment>
<organism evidence="1 2">
    <name type="scientific">Deinococcus xianganensis</name>
    <dbReference type="NCBI Taxonomy" id="1507289"/>
    <lineage>
        <taxon>Bacteria</taxon>
        <taxon>Thermotogati</taxon>
        <taxon>Deinococcota</taxon>
        <taxon>Deinococci</taxon>
        <taxon>Deinococcales</taxon>
        <taxon>Deinococcaceae</taxon>
        <taxon>Deinococcus</taxon>
    </lineage>
</organism>
<keyword evidence="2" id="KW-1185">Reference proteome</keyword>
<gene>
    <name evidence="1" type="ORF">GLX28_08730</name>
</gene>
<reference evidence="1 2" key="1">
    <citation type="submission" date="2019-11" db="EMBL/GenBank/DDBJ databases">
        <title>Genome sequence of Deinococcus xianganensis Y35, AI-2 producing algicidal bacterium, isolated from lake water.</title>
        <authorList>
            <person name="Li Y."/>
        </authorList>
    </citation>
    <scope>NUCLEOTIDE SEQUENCE [LARGE SCALE GENOMIC DNA]</scope>
    <source>
        <strain evidence="1 2">Y35</strain>
    </source>
</reference>
<accession>A0A6I4YFP0</accession>
<dbReference type="AlphaFoldDB" id="A0A6I4YFP0"/>
<evidence type="ECO:0000313" key="1">
    <source>
        <dbReference type="EMBL" id="MXV19718.1"/>
    </source>
</evidence>
<protein>
    <submittedName>
        <fullName evidence="1">Uncharacterized protein</fullName>
    </submittedName>
</protein>
<name>A0A6I4YFP0_9DEIO</name>
<dbReference type="EMBL" id="WVHK01000025">
    <property type="protein sequence ID" value="MXV19718.1"/>
    <property type="molecule type" value="Genomic_DNA"/>
</dbReference>
<dbReference type="RefSeq" id="WP_160978629.1">
    <property type="nucleotide sequence ID" value="NZ_WVHK01000025.1"/>
</dbReference>
<dbReference type="Proteomes" id="UP000430519">
    <property type="component" value="Unassembled WGS sequence"/>
</dbReference>
<proteinExistence type="predicted"/>
<sequence length="150" mass="17256">MNVSDYAHLWDGRSREWVVARFAGGRLLPLNAVTGESFVVIEDDHVMAQIVERMLGVGRPLVEYGDWWAKQATVLEARQKIETLTQRVWRLRTRTDRATGQEAQLITQELPALLAELNATPEAQALRRVARQLWRMHEQLLELEQRSGRG</sequence>
<evidence type="ECO:0000313" key="2">
    <source>
        <dbReference type="Proteomes" id="UP000430519"/>
    </source>
</evidence>